<dbReference type="EMBL" id="JBHTKK010000005">
    <property type="protein sequence ID" value="MFD1065647.1"/>
    <property type="molecule type" value="Genomic_DNA"/>
</dbReference>
<feature type="domain" description="Thiamine pyrophosphate enzyme N-terminal TPP-binding" evidence="6">
    <location>
        <begin position="39"/>
        <end position="154"/>
    </location>
</feature>
<dbReference type="Proteomes" id="UP001597041">
    <property type="component" value="Unassembled WGS sequence"/>
</dbReference>
<dbReference type="PROSITE" id="PS00187">
    <property type="entry name" value="TPP_ENZYMES"/>
    <property type="match status" value="1"/>
</dbReference>
<dbReference type="Pfam" id="PF02776">
    <property type="entry name" value="TPP_enzyme_N"/>
    <property type="match status" value="1"/>
</dbReference>
<dbReference type="PANTHER" id="PTHR18968">
    <property type="entry name" value="THIAMINE PYROPHOSPHATE ENZYMES"/>
    <property type="match status" value="1"/>
</dbReference>
<dbReference type="Pfam" id="PF00205">
    <property type="entry name" value="TPP_enzyme_M"/>
    <property type="match status" value="1"/>
</dbReference>
<keyword evidence="8" id="KW-1185">Reference proteome</keyword>
<dbReference type="Gene3D" id="3.40.50.970">
    <property type="match status" value="2"/>
</dbReference>
<dbReference type="PANTHER" id="PTHR18968:SF120">
    <property type="entry name" value="ACETOLACTATE SYNTHASE LARGE SUBUNIT"/>
    <property type="match status" value="1"/>
</dbReference>
<evidence type="ECO:0000256" key="2">
    <source>
        <dbReference type="ARBA" id="ARBA00023052"/>
    </source>
</evidence>
<dbReference type="InterPro" id="IPR029035">
    <property type="entry name" value="DHS-like_NAD/FAD-binding_dom"/>
</dbReference>
<feature type="domain" description="Thiamine pyrophosphate enzyme central" evidence="4">
    <location>
        <begin position="224"/>
        <end position="360"/>
    </location>
</feature>
<evidence type="ECO:0000259" key="6">
    <source>
        <dbReference type="Pfam" id="PF02776"/>
    </source>
</evidence>
<dbReference type="SUPFAM" id="SSF52467">
    <property type="entry name" value="DHS-like NAD/FAD-binding domain"/>
    <property type="match status" value="1"/>
</dbReference>
<dbReference type="CDD" id="cd07035">
    <property type="entry name" value="TPP_PYR_POX_like"/>
    <property type="match status" value="1"/>
</dbReference>
<protein>
    <submittedName>
        <fullName evidence="7">Thiamine pyrophosphate-dependent enzyme</fullName>
    </submittedName>
</protein>
<evidence type="ECO:0000256" key="3">
    <source>
        <dbReference type="RuleBase" id="RU362132"/>
    </source>
</evidence>
<accession>A0ABW3ND91</accession>
<gene>
    <name evidence="7" type="ORF">ACFQ19_06385</name>
</gene>
<dbReference type="InterPro" id="IPR011766">
    <property type="entry name" value="TPP_enzyme_TPP-bd"/>
</dbReference>
<name>A0ABW3ND91_9BACI</name>
<dbReference type="Pfam" id="PF02775">
    <property type="entry name" value="TPP_enzyme_C"/>
    <property type="match status" value="1"/>
</dbReference>
<comment type="similarity">
    <text evidence="1 3">Belongs to the TPP enzyme family.</text>
</comment>
<dbReference type="InterPro" id="IPR000399">
    <property type="entry name" value="TPP-bd_CS"/>
</dbReference>
<feature type="domain" description="Thiamine pyrophosphate enzyme TPP-binding" evidence="5">
    <location>
        <begin position="420"/>
        <end position="566"/>
    </location>
</feature>
<dbReference type="RefSeq" id="WP_379591240.1">
    <property type="nucleotide sequence ID" value="NZ_JBHTKK010000005.1"/>
</dbReference>
<evidence type="ECO:0000259" key="4">
    <source>
        <dbReference type="Pfam" id="PF00205"/>
    </source>
</evidence>
<dbReference type="InterPro" id="IPR029061">
    <property type="entry name" value="THDP-binding"/>
</dbReference>
<dbReference type="InterPro" id="IPR012000">
    <property type="entry name" value="Thiamin_PyroP_enz_cen_dom"/>
</dbReference>
<dbReference type="SUPFAM" id="SSF52518">
    <property type="entry name" value="Thiamin diphosphate-binding fold (THDP-binding)"/>
    <property type="match status" value="2"/>
</dbReference>
<dbReference type="Gene3D" id="3.40.50.1220">
    <property type="entry name" value="TPP-binding domain"/>
    <property type="match status" value="1"/>
</dbReference>
<evidence type="ECO:0000313" key="7">
    <source>
        <dbReference type="EMBL" id="MFD1065647.1"/>
    </source>
</evidence>
<evidence type="ECO:0000313" key="8">
    <source>
        <dbReference type="Proteomes" id="UP001597041"/>
    </source>
</evidence>
<dbReference type="InterPro" id="IPR045229">
    <property type="entry name" value="TPP_enz"/>
</dbReference>
<proteinExistence type="inferred from homology"/>
<dbReference type="InterPro" id="IPR012001">
    <property type="entry name" value="Thiamin_PyroP_enz_TPP-bd_dom"/>
</dbReference>
<dbReference type="NCBIfam" id="NF006052">
    <property type="entry name" value="PRK08199.1"/>
    <property type="match status" value="1"/>
</dbReference>
<sequence>MYGVNVRKVFHVIIYKIIDKGGKVMTQVSQKNVKEEQKHGGQAIVDVLKKEGVTKVFGVPGESYLNVLDALYEENEIDFISARQEGGASFMAEGYAKSAGEVGVCTATRGPGATNLSIGLHTAQQDSTPLVALIGQVERPYRDREAFQEVDFVSFFRDLCKWTVEIDDADRIPEILHRAFHVARSGRPGPVLVSLPEDMQDDIVTRDTHGPIKLTTVCPDKNAVQEVAKELKNAKKPVIIAGGGVILSQATQELVSLAEAMQIPVATAFRRFHAFPNSHPNYIGALGLGARKALSEYIQDSDLVLALGTKFSQMTTNDYSIINEQNSRLIHVDISSDVLGRVYTPSSPIVSDVKEFLIELLHVIEPEDNSDRQKNVAEANEKYTRFSTPELTDNTEYANMKSVIHYIQNELPKNTVITSDAGNFFSWISRYFRYDEGGTYVGPTSGAMGYGMPSAIGAKVAHPDKTVISISGDGGFMMTPQEFETAVRYDIPIISIVVNNNMYGTIHTHQEAKFPGRVVGTKLTNPNFAEYANNFGGHGERVEKNEDIASAFERAIASEVPALIEVMTDPTILSANQES</sequence>
<evidence type="ECO:0000256" key="1">
    <source>
        <dbReference type="ARBA" id="ARBA00007812"/>
    </source>
</evidence>
<keyword evidence="2 3" id="KW-0786">Thiamine pyrophosphate</keyword>
<dbReference type="CDD" id="cd00568">
    <property type="entry name" value="TPP_enzymes"/>
    <property type="match status" value="1"/>
</dbReference>
<organism evidence="7 8">
    <name type="scientific">Oceanobacillus locisalsi</name>
    <dbReference type="NCBI Taxonomy" id="546107"/>
    <lineage>
        <taxon>Bacteria</taxon>
        <taxon>Bacillati</taxon>
        <taxon>Bacillota</taxon>
        <taxon>Bacilli</taxon>
        <taxon>Bacillales</taxon>
        <taxon>Bacillaceae</taxon>
        <taxon>Oceanobacillus</taxon>
    </lineage>
</organism>
<comment type="caution">
    <text evidence="7">The sequence shown here is derived from an EMBL/GenBank/DDBJ whole genome shotgun (WGS) entry which is preliminary data.</text>
</comment>
<reference evidence="8" key="1">
    <citation type="journal article" date="2019" name="Int. J. Syst. Evol. Microbiol.">
        <title>The Global Catalogue of Microorganisms (GCM) 10K type strain sequencing project: providing services to taxonomists for standard genome sequencing and annotation.</title>
        <authorList>
            <consortium name="The Broad Institute Genomics Platform"/>
            <consortium name="The Broad Institute Genome Sequencing Center for Infectious Disease"/>
            <person name="Wu L."/>
            <person name="Ma J."/>
        </authorList>
    </citation>
    <scope>NUCLEOTIDE SEQUENCE [LARGE SCALE GENOMIC DNA]</scope>
    <source>
        <strain evidence="8">CCUG 56608</strain>
    </source>
</reference>
<evidence type="ECO:0000259" key="5">
    <source>
        <dbReference type="Pfam" id="PF02775"/>
    </source>
</evidence>